<evidence type="ECO:0000256" key="6">
    <source>
        <dbReference type="PIRSR" id="PIRSR613078-1"/>
    </source>
</evidence>
<dbReference type="SUPFAM" id="SSF53254">
    <property type="entry name" value="Phosphoglycerate mutase-like"/>
    <property type="match status" value="1"/>
</dbReference>
<comment type="subunit">
    <text evidence="5">Homodimer.</text>
</comment>
<organism evidence="10 11">
    <name type="scientific">Hyphomicrobium sulfonivorans</name>
    <dbReference type="NCBI Taxonomy" id="121290"/>
    <lineage>
        <taxon>Bacteria</taxon>
        <taxon>Pseudomonadati</taxon>
        <taxon>Pseudomonadota</taxon>
        <taxon>Alphaproteobacteria</taxon>
        <taxon>Hyphomicrobiales</taxon>
        <taxon>Hyphomicrobiaceae</taxon>
        <taxon>Hyphomicrobium</taxon>
    </lineage>
</organism>
<comment type="function">
    <text evidence="5 9">Catalyzes the interconversion of 2-phosphoglycerate and 3-phosphoglycerate.</text>
</comment>
<evidence type="ECO:0000256" key="1">
    <source>
        <dbReference type="ARBA" id="ARBA00006717"/>
    </source>
</evidence>
<keyword evidence="3 5" id="KW-0324">Glycolysis</keyword>
<dbReference type="GO" id="GO:0006096">
    <property type="term" value="P:glycolytic process"/>
    <property type="evidence" value="ECO:0007669"/>
    <property type="project" value="UniProtKB-UniRule"/>
</dbReference>
<evidence type="ECO:0000256" key="3">
    <source>
        <dbReference type="ARBA" id="ARBA00023152"/>
    </source>
</evidence>
<evidence type="ECO:0000256" key="5">
    <source>
        <dbReference type="HAMAP-Rule" id="MF_01039"/>
    </source>
</evidence>
<dbReference type="STRING" id="121290.APY04_2516"/>
<sequence length="232" mass="26369">MIVEVSAPEATADQRTGTLVLVRHGESEWNRRNLFTGWCNPDLTEKGLIEALVAGRLLRAEGLKFDVCYTSRLRRAQRTLDLILSEMGETDLPIHFEEALNERHYGDLCGLNKDEAKERWGEEQVRIWRRSYDIPPPGGESLKDTEDRVMPYYQDHVWPDLKSGKSVLLVAHGNSLRALIMNLENLSGEEILRRELATAAPIVYRLGADGVPLERQDLLPTRSMDAHPEDIL</sequence>
<dbReference type="CDD" id="cd07067">
    <property type="entry name" value="HP_PGM_like"/>
    <property type="match status" value="1"/>
</dbReference>
<evidence type="ECO:0000313" key="10">
    <source>
        <dbReference type="EMBL" id="KWT66320.1"/>
    </source>
</evidence>
<feature type="active site" description="Proton donor/acceptor" evidence="5 6">
    <location>
        <position position="102"/>
    </location>
</feature>
<comment type="pathway">
    <text evidence="5 9">Carbohydrate degradation; glycolysis; pyruvate from D-glyceraldehyde 3-phosphate: step 3/5.</text>
</comment>
<comment type="catalytic activity">
    <reaction evidence="5 9">
        <text>(2R)-2-phosphoglycerate = (2R)-3-phosphoglycerate</text>
        <dbReference type="Rhea" id="RHEA:15901"/>
        <dbReference type="ChEBI" id="CHEBI:58272"/>
        <dbReference type="ChEBI" id="CHEBI:58289"/>
        <dbReference type="EC" id="5.4.2.11"/>
    </reaction>
</comment>
<dbReference type="HAMAP" id="MF_01039">
    <property type="entry name" value="PGAM_GpmA"/>
    <property type="match status" value="1"/>
</dbReference>
<comment type="caution">
    <text evidence="10">The sequence shown here is derived from an EMBL/GenBank/DDBJ whole genome shotgun (WGS) entry which is preliminary data.</text>
</comment>
<dbReference type="GO" id="GO:0004619">
    <property type="term" value="F:phosphoglycerate mutase activity"/>
    <property type="evidence" value="ECO:0007669"/>
    <property type="project" value="UniProtKB-UniRule"/>
</dbReference>
<dbReference type="PATRIC" id="fig|121290.4.peg.418"/>
<evidence type="ECO:0000256" key="8">
    <source>
        <dbReference type="PIRSR" id="PIRSR613078-3"/>
    </source>
</evidence>
<dbReference type="PROSITE" id="PS00175">
    <property type="entry name" value="PG_MUTASE"/>
    <property type="match status" value="1"/>
</dbReference>
<feature type="binding site" evidence="5 7">
    <location>
        <begin position="102"/>
        <end position="105"/>
    </location>
    <ligand>
        <name>substrate</name>
    </ligand>
</feature>
<dbReference type="UniPathway" id="UPA00109">
    <property type="reaction ID" value="UER00186"/>
</dbReference>
<dbReference type="InterPro" id="IPR013078">
    <property type="entry name" value="His_Pase_superF_clade-1"/>
</dbReference>
<dbReference type="InterPro" id="IPR005952">
    <property type="entry name" value="Phosphogly_mut1"/>
</dbReference>
<keyword evidence="11" id="KW-1185">Reference proteome</keyword>
<feature type="binding site" evidence="5 7">
    <location>
        <position position="113"/>
    </location>
    <ligand>
        <name>substrate</name>
    </ligand>
</feature>
<dbReference type="AlphaFoldDB" id="A0A109BD04"/>
<keyword evidence="2 5" id="KW-0312">Gluconeogenesis</keyword>
<dbReference type="NCBIfam" id="TIGR01258">
    <property type="entry name" value="pgm_1"/>
    <property type="match status" value="1"/>
</dbReference>
<evidence type="ECO:0000256" key="4">
    <source>
        <dbReference type="ARBA" id="ARBA00023235"/>
    </source>
</evidence>
<keyword evidence="4 5" id="KW-0413">Isomerase</keyword>
<feature type="binding site" evidence="5 7">
    <location>
        <begin position="129"/>
        <end position="130"/>
    </location>
    <ligand>
        <name>substrate</name>
    </ligand>
</feature>
<evidence type="ECO:0000313" key="11">
    <source>
        <dbReference type="Proteomes" id="UP000059074"/>
    </source>
</evidence>
<feature type="binding site" evidence="5 7">
    <location>
        <begin position="36"/>
        <end position="37"/>
    </location>
    <ligand>
        <name>substrate</name>
    </ligand>
</feature>
<feature type="binding site" evidence="5 7">
    <location>
        <position position="75"/>
    </location>
    <ligand>
        <name>substrate</name>
    </ligand>
</feature>
<accession>A0A109BD04</accession>
<dbReference type="EC" id="5.4.2.11" evidence="5 9"/>
<dbReference type="Proteomes" id="UP000059074">
    <property type="component" value="Unassembled WGS sequence"/>
</dbReference>
<reference evidence="10 11" key="1">
    <citation type="submission" date="2015-10" db="EMBL/GenBank/DDBJ databases">
        <title>Transcriptomic analysis of a linuron degrading triple-species bacterial consortium.</title>
        <authorList>
            <person name="Albers P."/>
        </authorList>
    </citation>
    <scope>NUCLEOTIDE SEQUENCE [LARGE SCALE GENOMIC DNA]</scope>
    <source>
        <strain evidence="10 11">WDL6</strain>
    </source>
</reference>
<comment type="similarity">
    <text evidence="1 5">Belongs to the phosphoglycerate mutase family. BPG-dependent PGAM subfamily.</text>
</comment>
<feature type="binding site" evidence="5 7">
    <location>
        <begin position="173"/>
        <end position="174"/>
    </location>
    <ligand>
        <name>substrate</name>
    </ligand>
</feature>
<dbReference type="PANTHER" id="PTHR11931">
    <property type="entry name" value="PHOSPHOGLYCERATE MUTASE"/>
    <property type="match status" value="1"/>
</dbReference>
<dbReference type="InterPro" id="IPR029033">
    <property type="entry name" value="His_PPase_superfam"/>
</dbReference>
<feature type="active site" description="Tele-phosphohistidine intermediate" evidence="5 6">
    <location>
        <position position="24"/>
    </location>
</feature>
<dbReference type="SMART" id="SM00855">
    <property type="entry name" value="PGAM"/>
    <property type="match status" value="1"/>
</dbReference>
<dbReference type="InterPro" id="IPR001345">
    <property type="entry name" value="PG/BPGM_mutase_AS"/>
</dbReference>
<dbReference type="GO" id="GO:0006094">
    <property type="term" value="P:gluconeogenesis"/>
    <property type="evidence" value="ECO:0007669"/>
    <property type="project" value="UniProtKB-UniRule"/>
</dbReference>
<gene>
    <name evidence="5" type="primary">gpmA</name>
    <name evidence="10" type="ORF">APY04_2516</name>
</gene>
<evidence type="ECO:0000256" key="2">
    <source>
        <dbReference type="ARBA" id="ARBA00022432"/>
    </source>
</evidence>
<proteinExistence type="inferred from homology"/>
<protein>
    <recommendedName>
        <fullName evidence="5 9">2,3-bisphosphoglycerate-dependent phosphoglycerate mutase</fullName>
        <shortName evidence="5">BPG-dependent PGAM</shortName>
        <shortName evidence="5">PGAM</shortName>
        <shortName evidence="5">Phosphoglyceromutase</shortName>
        <shortName evidence="5">dPGM</shortName>
        <ecNumber evidence="5 9">5.4.2.11</ecNumber>
    </recommendedName>
</protein>
<dbReference type="EMBL" id="LMTR01000073">
    <property type="protein sequence ID" value="KWT66320.1"/>
    <property type="molecule type" value="Genomic_DNA"/>
</dbReference>
<evidence type="ECO:0000256" key="7">
    <source>
        <dbReference type="PIRSR" id="PIRSR613078-2"/>
    </source>
</evidence>
<dbReference type="Pfam" id="PF00300">
    <property type="entry name" value="His_Phos_1"/>
    <property type="match status" value="1"/>
</dbReference>
<dbReference type="Gene3D" id="3.40.50.1240">
    <property type="entry name" value="Phosphoglycerate mutase-like"/>
    <property type="match status" value="1"/>
</dbReference>
<feature type="binding site" evidence="5 7">
    <location>
        <begin position="23"/>
        <end position="30"/>
    </location>
    <ligand>
        <name>substrate</name>
    </ligand>
</feature>
<evidence type="ECO:0000256" key="9">
    <source>
        <dbReference type="RuleBase" id="RU004512"/>
    </source>
</evidence>
<feature type="site" description="Transition state stabilizer" evidence="5 8">
    <location>
        <position position="172"/>
    </location>
</feature>
<name>A0A109BD04_HYPSL</name>